<gene>
    <name evidence="3" type="ORF">HALOF300_01683</name>
</gene>
<proteinExistence type="predicted"/>
<accession>A0A7M4DHT2</accession>
<dbReference type="InterPro" id="IPR027417">
    <property type="entry name" value="P-loop_NTPase"/>
</dbReference>
<keyword evidence="4" id="KW-1185">Reference proteome</keyword>
<evidence type="ECO:0000259" key="1">
    <source>
        <dbReference type="Pfam" id="PF07726"/>
    </source>
</evidence>
<dbReference type="Gene3D" id="3.40.50.300">
    <property type="entry name" value="P-loop containing nucleotide triphosphate hydrolases"/>
    <property type="match status" value="1"/>
</dbReference>
<dbReference type="PANTHER" id="PTHR42759:SF1">
    <property type="entry name" value="MAGNESIUM-CHELATASE SUBUNIT CHLD"/>
    <property type="match status" value="1"/>
</dbReference>
<dbReference type="AlphaFoldDB" id="A0A7M4DHT2"/>
<evidence type="ECO:0000313" key="3">
    <source>
        <dbReference type="EMBL" id="VZO36475.1"/>
    </source>
</evidence>
<feature type="domain" description="ATPase AAA-3" evidence="1">
    <location>
        <begin position="56"/>
        <end position="186"/>
    </location>
</feature>
<feature type="domain" description="ChlI/MoxR AAA lid" evidence="2">
    <location>
        <begin position="266"/>
        <end position="330"/>
    </location>
</feature>
<dbReference type="GO" id="GO:0005524">
    <property type="term" value="F:ATP binding"/>
    <property type="evidence" value="ECO:0007669"/>
    <property type="project" value="InterPro"/>
</dbReference>
<organism evidence="3 4">
    <name type="scientific">Occultella aeris</name>
    <dbReference type="NCBI Taxonomy" id="2761496"/>
    <lineage>
        <taxon>Bacteria</taxon>
        <taxon>Bacillati</taxon>
        <taxon>Actinomycetota</taxon>
        <taxon>Actinomycetes</taxon>
        <taxon>Micrococcales</taxon>
        <taxon>Ruaniaceae</taxon>
        <taxon>Occultella</taxon>
    </lineage>
</organism>
<name>A0A7M4DHT2_9MICO</name>
<dbReference type="Pfam" id="PF07726">
    <property type="entry name" value="AAA_3"/>
    <property type="match status" value="1"/>
</dbReference>
<reference evidence="3 4" key="1">
    <citation type="submission" date="2019-11" db="EMBL/GenBank/DDBJ databases">
        <authorList>
            <person name="Criscuolo A."/>
        </authorList>
    </citation>
    <scope>NUCLEOTIDE SEQUENCE [LARGE SCALE GENOMIC DNA]</scope>
    <source>
        <strain evidence="3">CIP111667</strain>
    </source>
</reference>
<dbReference type="PANTHER" id="PTHR42759">
    <property type="entry name" value="MOXR FAMILY PROTEIN"/>
    <property type="match status" value="1"/>
</dbReference>
<comment type="caution">
    <text evidence="3">The sequence shown here is derived from an EMBL/GenBank/DDBJ whole genome shotgun (WGS) entry which is preliminary data.</text>
</comment>
<dbReference type="SUPFAM" id="SSF52540">
    <property type="entry name" value="P-loop containing nucleoside triphosphate hydrolases"/>
    <property type="match status" value="1"/>
</dbReference>
<dbReference type="InterPro" id="IPR011703">
    <property type="entry name" value="ATPase_AAA-3"/>
</dbReference>
<evidence type="ECO:0000313" key="4">
    <source>
        <dbReference type="Proteomes" id="UP000419743"/>
    </source>
</evidence>
<dbReference type="GO" id="GO:0016887">
    <property type="term" value="F:ATP hydrolysis activity"/>
    <property type="evidence" value="ECO:0007669"/>
    <property type="project" value="InterPro"/>
</dbReference>
<dbReference type="Proteomes" id="UP000419743">
    <property type="component" value="Unassembled WGS sequence"/>
</dbReference>
<protein>
    <submittedName>
        <fullName evidence="3">ATPase family associated with various cellular activities (AAA)</fullName>
    </submittedName>
</protein>
<dbReference type="Pfam" id="PF17863">
    <property type="entry name" value="AAA_lid_2"/>
    <property type="match status" value="1"/>
</dbReference>
<sequence>MSQQAPAPAAARRLEPSDVARAQAIVERIGTSFRSRVVGQGNLQLSLVVALMTGGHVLLESVPGLAKTTAAATLADAVHGSFTRIQCTPDLLPADIVGTQVYEPATGAFSTQLGPVHANFVLLDEINRSSAKTQSAMLEAMQERQTSIGGVIHELPKPFVVLATQNPIEQEGTYELPEAQLDRFLLKEILTYPSHAEEIEILDRIEREVFDQELPAGSQVSLDEVRYLQGVVKGVYLDPAIKSYIVALVQATRPPSRALGERLGRYLTCGASPRASITFQQVARALAVVAGRTYVIPEDVQRLRHQVLRHRIILNFEAVSDRVSTEQVVDAVFAATPTP</sequence>
<dbReference type="PIRSF" id="PIRSF002849">
    <property type="entry name" value="AAA_ATPase_chaperone_MoxR_prd"/>
    <property type="match status" value="1"/>
</dbReference>
<evidence type="ECO:0000259" key="2">
    <source>
        <dbReference type="Pfam" id="PF17863"/>
    </source>
</evidence>
<dbReference type="InterPro" id="IPR050764">
    <property type="entry name" value="CbbQ/NirQ/NorQ/GpvN"/>
</dbReference>
<dbReference type="EMBL" id="CACRYJ010000022">
    <property type="protein sequence ID" value="VZO36475.1"/>
    <property type="molecule type" value="Genomic_DNA"/>
</dbReference>
<dbReference type="Gene3D" id="1.10.8.80">
    <property type="entry name" value="Magnesium chelatase subunit I, C-Terminal domain"/>
    <property type="match status" value="1"/>
</dbReference>
<dbReference type="RefSeq" id="WP_156740496.1">
    <property type="nucleotide sequence ID" value="NZ_CACRYJ010000022.1"/>
</dbReference>
<dbReference type="InterPro" id="IPR041628">
    <property type="entry name" value="ChlI/MoxR_AAA_lid"/>
</dbReference>